<dbReference type="Gene3D" id="2.170.130.10">
    <property type="entry name" value="TonB-dependent receptor, plug domain"/>
    <property type="match status" value="1"/>
</dbReference>
<sequence length="999" mass="110390">MINSPQDDKAVTIKGKVTSQEDNSGLPGVNVLLKGTTNGTTTDSNGDYSISVPEAAGTLVFSYIGFTTEEVPINGRSTINVAMLADIQSLSEVVVVGYGTQKKTDITGSIASVSAREISELPITNAQQALQGRAPGVDVSATGARPGQGVSVRIRGRRSFAAGNDPLYVLDGIPLTGDLNDINPNDIESMEILKDASATAIYGSRGANGVVLVTTRRGTPGKTTVSYDGYFGFTNPIDKVDIMNGQEFADYKRESRRAAAKYDDNNPEQADRDLFEAVEEESIALGRYTDYQDLIIRQGTQQSHQIGVLGGNEKTRFAITGNHFFEKGITPGQDFARNTLRINIEHQINDRLRIGTATLAALSIQNWGPNPWEGALAENPLGIPYDANGNMLFRPTTDGLRTNPLAELVDGAVLDENRRVRIFSSIFGEYKIMDGLTFRVNFGPDNQNRRNGIFQASKTAARSEGTAYAQHRYWNTFSYTLENILNYTKTFNTVHTLNATGLFSIQKQRDELVDARVSGIPYEYQEFYNVGSATVVEGVASGLSEWGIMSYMARINYGFKNKYLLTLTGRIDGSSRFAGDVSLFNDTKKYGFFPSVALGWNITEESFMDGLTFLNNLKLRASYGRTGNTGIPPYLTQGSLTRSVYAFGNNAAYGFRPSELKKPNLSWETTASVNLGLDFGFFQDRISGSVDIYRQNTTALLLNRQLPWTSGFGGVLENIGETQNSGIELALSTINIDLANSFKWTTDLNIYSNNEQIVSLYGGKNDDVGNRWFIGQPLTVFFDREKIGIWQTEETDEAAKYKQKPGEIKVRDQNNDGIINDADRIILGSDIPDWSGGITNRFEFKGIDFSFFIFARQGQMIRSLLHDGNNTLAGRYNNLDVDYWTPNNPTNAFPRPNVNQERAIHNTSMTYFDGSFVKVRNITLGYNFPQALANKMKMQSLRIYASAQQPFIFSKYVSKNKGIDPERVRTPNNGVEQTAEVGVSTPSIRTLLFGINAKF</sequence>
<dbReference type="InterPro" id="IPR012910">
    <property type="entry name" value="Plug_dom"/>
</dbReference>
<dbReference type="Pfam" id="PF07715">
    <property type="entry name" value="Plug"/>
    <property type="match status" value="1"/>
</dbReference>
<dbReference type="InterPro" id="IPR037066">
    <property type="entry name" value="Plug_dom_sf"/>
</dbReference>
<keyword evidence="2 7" id="KW-0813">Transport</keyword>
<dbReference type="FunFam" id="2.170.130.10:FF:000008">
    <property type="entry name" value="SusC/RagA family TonB-linked outer membrane protein"/>
    <property type="match status" value="1"/>
</dbReference>
<dbReference type="NCBIfam" id="TIGR04057">
    <property type="entry name" value="SusC_RagA_signa"/>
    <property type="match status" value="1"/>
</dbReference>
<keyword evidence="11" id="KW-1185">Reference proteome</keyword>
<dbReference type="InterPro" id="IPR039426">
    <property type="entry name" value="TonB-dep_rcpt-like"/>
</dbReference>
<feature type="region of interest" description="Disordered" evidence="8">
    <location>
        <begin position="1"/>
        <end position="22"/>
    </location>
</feature>
<evidence type="ECO:0000256" key="5">
    <source>
        <dbReference type="ARBA" id="ARBA00023136"/>
    </source>
</evidence>
<organism evidence="10 11">
    <name type="scientific">Rhodocytophaga rosea</name>
    <dbReference type="NCBI Taxonomy" id="2704465"/>
    <lineage>
        <taxon>Bacteria</taxon>
        <taxon>Pseudomonadati</taxon>
        <taxon>Bacteroidota</taxon>
        <taxon>Cytophagia</taxon>
        <taxon>Cytophagales</taxon>
        <taxon>Rhodocytophagaceae</taxon>
        <taxon>Rhodocytophaga</taxon>
    </lineage>
</organism>
<dbReference type="Gene3D" id="2.60.40.1120">
    <property type="entry name" value="Carboxypeptidase-like, regulatory domain"/>
    <property type="match status" value="1"/>
</dbReference>
<dbReference type="NCBIfam" id="TIGR04056">
    <property type="entry name" value="OMP_RagA_SusC"/>
    <property type="match status" value="1"/>
</dbReference>
<evidence type="ECO:0000256" key="6">
    <source>
        <dbReference type="ARBA" id="ARBA00023237"/>
    </source>
</evidence>
<proteinExistence type="inferred from homology"/>
<dbReference type="Gene3D" id="2.40.170.20">
    <property type="entry name" value="TonB-dependent receptor, beta-barrel domain"/>
    <property type="match status" value="1"/>
</dbReference>
<feature type="compositionally biased region" description="Basic and acidic residues" evidence="8">
    <location>
        <begin position="1"/>
        <end position="11"/>
    </location>
</feature>
<dbReference type="KEGG" id="rhoz:GXP67_05255"/>
<dbReference type="InterPro" id="IPR023996">
    <property type="entry name" value="TonB-dep_OMP_SusC/RagA"/>
</dbReference>
<evidence type="ECO:0000256" key="1">
    <source>
        <dbReference type="ARBA" id="ARBA00004571"/>
    </source>
</evidence>
<evidence type="ECO:0000256" key="3">
    <source>
        <dbReference type="ARBA" id="ARBA00022452"/>
    </source>
</evidence>
<keyword evidence="5 7" id="KW-0472">Membrane</keyword>
<dbReference type="AlphaFoldDB" id="A0A6C0GUJ7"/>
<accession>A0A6C0GUJ7</accession>
<dbReference type="InterPro" id="IPR023997">
    <property type="entry name" value="TonB-dep_OMP_SusC/RagA_CS"/>
</dbReference>
<keyword evidence="3 7" id="KW-1134">Transmembrane beta strand</keyword>
<name>A0A6C0GUJ7_9BACT</name>
<evidence type="ECO:0000256" key="2">
    <source>
        <dbReference type="ARBA" id="ARBA00022448"/>
    </source>
</evidence>
<protein>
    <submittedName>
        <fullName evidence="10">TonB-dependent receptor</fullName>
    </submittedName>
</protein>
<keyword evidence="10" id="KW-0675">Receptor</keyword>
<dbReference type="Proteomes" id="UP000480178">
    <property type="component" value="Chromosome"/>
</dbReference>
<keyword evidence="4 7" id="KW-0812">Transmembrane</keyword>
<reference evidence="10 11" key="1">
    <citation type="submission" date="2020-01" db="EMBL/GenBank/DDBJ databases">
        <authorList>
            <person name="Kim M.K."/>
        </authorList>
    </citation>
    <scope>NUCLEOTIDE SEQUENCE [LARGE SCALE GENOMIC DNA]</scope>
    <source>
        <strain evidence="10 11">172606-1</strain>
    </source>
</reference>
<keyword evidence="6 7" id="KW-0998">Cell outer membrane</keyword>
<evidence type="ECO:0000256" key="8">
    <source>
        <dbReference type="SAM" id="MobiDB-lite"/>
    </source>
</evidence>
<evidence type="ECO:0000256" key="4">
    <source>
        <dbReference type="ARBA" id="ARBA00022692"/>
    </source>
</evidence>
<evidence type="ECO:0000313" key="11">
    <source>
        <dbReference type="Proteomes" id="UP000480178"/>
    </source>
</evidence>
<dbReference type="GO" id="GO:0009279">
    <property type="term" value="C:cell outer membrane"/>
    <property type="evidence" value="ECO:0007669"/>
    <property type="project" value="UniProtKB-SubCell"/>
</dbReference>
<evidence type="ECO:0000313" key="10">
    <source>
        <dbReference type="EMBL" id="QHT71891.1"/>
    </source>
</evidence>
<dbReference type="InterPro" id="IPR008969">
    <property type="entry name" value="CarboxyPept-like_regulatory"/>
</dbReference>
<dbReference type="InterPro" id="IPR036942">
    <property type="entry name" value="Beta-barrel_TonB_sf"/>
</dbReference>
<dbReference type="Pfam" id="PF13715">
    <property type="entry name" value="CarbopepD_reg_2"/>
    <property type="match status" value="1"/>
</dbReference>
<dbReference type="PROSITE" id="PS52016">
    <property type="entry name" value="TONB_DEPENDENT_REC_3"/>
    <property type="match status" value="1"/>
</dbReference>
<dbReference type="EMBL" id="CP048222">
    <property type="protein sequence ID" value="QHT71891.1"/>
    <property type="molecule type" value="Genomic_DNA"/>
</dbReference>
<comment type="subcellular location">
    <subcellularLocation>
        <location evidence="1 7">Cell outer membrane</location>
        <topology evidence="1 7">Multi-pass membrane protein</topology>
    </subcellularLocation>
</comment>
<dbReference type="SUPFAM" id="SSF56935">
    <property type="entry name" value="Porins"/>
    <property type="match status" value="1"/>
</dbReference>
<comment type="similarity">
    <text evidence="7">Belongs to the TonB-dependent receptor family.</text>
</comment>
<dbReference type="SUPFAM" id="SSF49464">
    <property type="entry name" value="Carboxypeptidase regulatory domain-like"/>
    <property type="match status" value="1"/>
</dbReference>
<evidence type="ECO:0000259" key="9">
    <source>
        <dbReference type="Pfam" id="PF07715"/>
    </source>
</evidence>
<gene>
    <name evidence="10" type="ORF">GXP67_05255</name>
</gene>
<feature type="domain" description="TonB-dependent receptor plug" evidence="9">
    <location>
        <begin position="103"/>
        <end position="210"/>
    </location>
</feature>
<evidence type="ECO:0000256" key="7">
    <source>
        <dbReference type="PROSITE-ProRule" id="PRU01360"/>
    </source>
</evidence>